<dbReference type="Proteomes" id="UP000827872">
    <property type="component" value="Linkage Group LG06"/>
</dbReference>
<evidence type="ECO:0000313" key="1">
    <source>
        <dbReference type="EMBL" id="KAH8007233.1"/>
    </source>
</evidence>
<evidence type="ECO:0000313" key="2">
    <source>
        <dbReference type="Proteomes" id="UP000827872"/>
    </source>
</evidence>
<gene>
    <name evidence="1" type="primary">LGR5</name>
    <name evidence="1" type="ORF">K3G42_019073</name>
</gene>
<dbReference type="EMBL" id="CM037619">
    <property type="protein sequence ID" value="KAH8007233.1"/>
    <property type="molecule type" value="Genomic_DNA"/>
</dbReference>
<name>A0ACB8FP43_9SAUR</name>
<protein>
    <submittedName>
        <fullName evidence="1">Leucine-rich repeat-containing G-protein coupled receptor 5</fullName>
    </submittedName>
</protein>
<comment type="caution">
    <text evidence="1">The sequence shown here is derived from an EMBL/GenBank/DDBJ whole genome shotgun (WGS) entry which is preliminary data.</text>
</comment>
<reference evidence="1" key="1">
    <citation type="submission" date="2021-08" db="EMBL/GenBank/DDBJ databases">
        <title>The first chromosome-level gecko genome reveals the dynamic sex chromosomes of Neotropical dwarf geckos (Sphaerodactylidae: Sphaerodactylus).</title>
        <authorList>
            <person name="Pinto B.J."/>
            <person name="Keating S.E."/>
            <person name="Gamble T."/>
        </authorList>
    </citation>
    <scope>NUCLEOTIDE SEQUENCE</scope>
    <source>
        <strain evidence="1">TG3544</strain>
    </source>
</reference>
<sequence>MDTFSAAAARALLLLGLLGLDPAPASAAGKRQRHCPAACHCEHDGMLVRVDCSDLGLTSVPANLSVFASYLASEVVLCK</sequence>
<proteinExistence type="predicted"/>
<keyword evidence="1" id="KW-0675">Receptor</keyword>
<keyword evidence="2" id="KW-1185">Reference proteome</keyword>
<organism evidence="1 2">
    <name type="scientific">Sphaerodactylus townsendi</name>
    <dbReference type="NCBI Taxonomy" id="933632"/>
    <lineage>
        <taxon>Eukaryota</taxon>
        <taxon>Metazoa</taxon>
        <taxon>Chordata</taxon>
        <taxon>Craniata</taxon>
        <taxon>Vertebrata</taxon>
        <taxon>Euteleostomi</taxon>
        <taxon>Lepidosauria</taxon>
        <taxon>Squamata</taxon>
        <taxon>Bifurcata</taxon>
        <taxon>Gekkota</taxon>
        <taxon>Sphaerodactylidae</taxon>
        <taxon>Sphaerodactylus</taxon>
    </lineage>
</organism>
<accession>A0ACB8FP43</accession>